<dbReference type="EMBL" id="CP003601">
    <property type="protein sequence ID" value="AFY96997.1"/>
    <property type="molecule type" value="Genomic_DNA"/>
</dbReference>
<feature type="domain" description="VOC" evidence="1">
    <location>
        <begin position="1"/>
        <end position="119"/>
    </location>
</feature>
<evidence type="ECO:0000259" key="1">
    <source>
        <dbReference type="PROSITE" id="PS51819"/>
    </source>
</evidence>
<dbReference type="KEGG" id="cmp:Cha6605_6167"/>
<reference evidence="2 3" key="1">
    <citation type="submission" date="2012-05" db="EMBL/GenBank/DDBJ databases">
        <title>Noncontiguous Finished plasmid 1 of genome of Chamaesiphon sp. PCC 6605.</title>
        <authorList>
            <consortium name="US DOE Joint Genome Institute"/>
            <person name="Gugger M."/>
            <person name="Coursin T."/>
            <person name="Rippka R."/>
            <person name="Tandeau De Marsac N."/>
            <person name="Huntemann M."/>
            <person name="Wei C.-L."/>
            <person name="Han J."/>
            <person name="Detter J.C."/>
            <person name="Han C."/>
            <person name="Tapia R."/>
            <person name="Chen A."/>
            <person name="Kyrpides N."/>
            <person name="Mavromatis K."/>
            <person name="Markowitz V."/>
            <person name="Szeto E."/>
            <person name="Ivanova N."/>
            <person name="Pagani I."/>
            <person name="Pati A."/>
            <person name="Goodwin L."/>
            <person name="Nordberg H.P."/>
            <person name="Cantor M.N."/>
            <person name="Hua S.X."/>
            <person name="Woyke T."/>
            <person name="Kerfeld C.A."/>
        </authorList>
    </citation>
    <scope>NUCLEOTIDE SEQUENCE [LARGE SCALE GENOMIC DNA]</scope>
    <source>
        <strain evidence="3">ATCC 27169 / PCC 6605</strain>
        <plasmid evidence="3">Plasmid pCHA6605.01</plasmid>
    </source>
</reference>
<proteinExistence type="predicted"/>
<protein>
    <recommendedName>
        <fullName evidence="1">VOC domain-containing protein</fullName>
    </recommendedName>
</protein>
<evidence type="ECO:0000313" key="2">
    <source>
        <dbReference type="EMBL" id="AFY96997.1"/>
    </source>
</evidence>
<dbReference type="OrthoDB" id="9798201at2"/>
<dbReference type="Gene3D" id="3.30.720.120">
    <property type="match status" value="1"/>
</dbReference>
<dbReference type="InterPro" id="IPR037523">
    <property type="entry name" value="VOC_core"/>
</dbReference>
<dbReference type="Gene3D" id="3.30.720.110">
    <property type="match status" value="1"/>
</dbReference>
<dbReference type="AlphaFoldDB" id="K9UPH9"/>
<dbReference type="SUPFAM" id="SSF54593">
    <property type="entry name" value="Glyoxalase/Bleomycin resistance protein/Dihydroxybiphenyl dioxygenase"/>
    <property type="match status" value="1"/>
</dbReference>
<dbReference type="HOGENOM" id="CLU_046006_13_1_3"/>
<name>K9UPH9_CHAP6</name>
<geneLocation type="plasmid" evidence="2 3">
    <name>pCHA6605.01</name>
</geneLocation>
<dbReference type="Pfam" id="PF00903">
    <property type="entry name" value="Glyoxalase"/>
    <property type="match status" value="1"/>
</dbReference>
<sequence length="125" mass="14416">MPFYNGIVTSKLLESKEFYTKNLGFSVKFENEWFVLLELDGRELAFMQPNLEFQNQIFRGEYGGKGLWLTVEVADVEAEYQRIQNLGIPIVVELRQEDWGETHFSIADPNGIGVDFVKYTAPESK</sequence>
<dbReference type="RefSeq" id="WP_015328882.1">
    <property type="nucleotide sequence ID" value="NC_020053.1"/>
</dbReference>
<dbReference type="InterPro" id="IPR029068">
    <property type="entry name" value="Glyas_Bleomycin-R_OHBP_Dase"/>
</dbReference>
<organism evidence="2 3">
    <name type="scientific">Chamaesiphon minutus (strain ATCC 27169 / PCC 6605)</name>
    <dbReference type="NCBI Taxonomy" id="1173020"/>
    <lineage>
        <taxon>Bacteria</taxon>
        <taxon>Bacillati</taxon>
        <taxon>Cyanobacteriota</taxon>
        <taxon>Cyanophyceae</taxon>
        <taxon>Gomontiellales</taxon>
        <taxon>Chamaesiphonaceae</taxon>
        <taxon>Chamaesiphon</taxon>
    </lineage>
</organism>
<keyword evidence="3" id="KW-1185">Reference proteome</keyword>
<dbReference type="Proteomes" id="UP000010366">
    <property type="component" value="Plasmid pCHA6605.01"/>
</dbReference>
<dbReference type="InterPro" id="IPR004360">
    <property type="entry name" value="Glyas_Fos-R_dOase_dom"/>
</dbReference>
<accession>K9UPH9</accession>
<keyword evidence="2" id="KW-0614">Plasmid</keyword>
<dbReference type="PROSITE" id="PS51819">
    <property type="entry name" value="VOC"/>
    <property type="match status" value="1"/>
</dbReference>
<evidence type="ECO:0000313" key="3">
    <source>
        <dbReference type="Proteomes" id="UP000010366"/>
    </source>
</evidence>
<dbReference type="eggNOG" id="COG0346">
    <property type="taxonomic scope" value="Bacteria"/>
</dbReference>
<gene>
    <name evidence="2" type="ORF">Cha6605_6167</name>
</gene>